<evidence type="ECO:0000256" key="2">
    <source>
        <dbReference type="ARBA" id="ARBA00022475"/>
    </source>
</evidence>
<keyword evidence="4 7" id="KW-1133">Transmembrane helix</keyword>
<dbReference type="Pfam" id="PF12704">
    <property type="entry name" value="MacB_PCD"/>
    <property type="match status" value="1"/>
</dbReference>
<dbReference type="Pfam" id="PF02687">
    <property type="entry name" value="FtsX"/>
    <property type="match status" value="1"/>
</dbReference>
<dbReference type="InterPro" id="IPR003838">
    <property type="entry name" value="ABC3_permease_C"/>
</dbReference>
<comment type="caution">
    <text evidence="10">The sequence shown here is derived from an EMBL/GenBank/DDBJ whole genome shotgun (WGS) entry which is preliminary data.</text>
</comment>
<comment type="subcellular location">
    <subcellularLocation>
        <location evidence="1">Cell membrane</location>
        <topology evidence="1">Multi-pass membrane protein</topology>
    </subcellularLocation>
</comment>
<keyword evidence="2" id="KW-1003">Cell membrane</keyword>
<dbReference type="Proteomes" id="UP000716322">
    <property type="component" value="Unassembled WGS sequence"/>
</dbReference>
<feature type="transmembrane region" description="Helical" evidence="7">
    <location>
        <begin position="379"/>
        <end position="399"/>
    </location>
</feature>
<proteinExistence type="inferred from homology"/>
<evidence type="ECO:0000256" key="3">
    <source>
        <dbReference type="ARBA" id="ARBA00022692"/>
    </source>
</evidence>
<accession>A0ABX0PJW2</accession>
<feature type="transmembrane region" description="Helical" evidence="7">
    <location>
        <begin position="353"/>
        <end position="373"/>
    </location>
</feature>
<comment type="similarity">
    <text evidence="6">Belongs to the ABC-4 integral membrane protein family.</text>
</comment>
<feature type="domain" description="MacB-like periplasmic core" evidence="9">
    <location>
        <begin position="27"/>
        <end position="259"/>
    </location>
</feature>
<name>A0ABX0PJW2_9BURK</name>
<organism evidence="10 11">
    <name type="scientific">Telluria antibiotica</name>
    <dbReference type="NCBI Taxonomy" id="2717319"/>
    <lineage>
        <taxon>Bacteria</taxon>
        <taxon>Pseudomonadati</taxon>
        <taxon>Pseudomonadota</taxon>
        <taxon>Betaproteobacteria</taxon>
        <taxon>Burkholderiales</taxon>
        <taxon>Oxalobacteraceae</taxon>
        <taxon>Telluria group</taxon>
        <taxon>Telluria</taxon>
    </lineage>
</organism>
<reference evidence="10 11" key="1">
    <citation type="submission" date="2020-03" db="EMBL/GenBank/DDBJ databases">
        <title>Genome sequence of strain Massilia sp. TW-1.</title>
        <authorList>
            <person name="Chaudhary D.K."/>
        </authorList>
    </citation>
    <scope>NUCLEOTIDE SEQUENCE [LARGE SCALE GENOMIC DNA]</scope>
    <source>
        <strain evidence="10 11">TW-1</strain>
    </source>
</reference>
<dbReference type="PANTHER" id="PTHR30572:SF4">
    <property type="entry name" value="ABC TRANSPORTER PERMEASE YTRF"/>
    <property type="match status" value="1"/>
</dbReference>
<keyword evidence="5 7" id="KW-0472">Membrane</keyword>
<evidence type="ECO:0000256" key="4">
    <source>
        <dbReference type="ARBA" id="ARBA00022989"/>
    </source>
</evidence>
<evidence type="ECO:0000259" key="9">
    <source>
        <dbReference type="Pfam" id="PF12704"/>
    </source>
</evidence>
<evidence type="ECO:0000259" key="8">
    <source>
        <dbReference type="Pfam" id="PF02687"/>
    </source>
</evidence>
<feature type="transmembrane region" description="Helical" evidence="7">
    <location>
        <begin position="28"/>
        <end position="47"/>
    </location>
</feature>
<evidence type="ECO:0000313" key="10">
    <source>
        <dbReference type="EMBL" id="NIA57741.1"/>
    </source>
</evidence>
<keyword evidence="3 7" id="KW-0812">Transmembrane</keyword>
<gene>
    <name evidence="10" type="ORF">HAV22_29355</name>
</gene>
<dbReference type="EMBL" id="JAAQOM010000027">
    <property type="protein sequence ID" value="NIA57741.1"/>
    <property type="molecule type" value="Genomic_DNA"/>
</dbReference>
<dbReference type="InterPro" id="IPR025857">
    <property type="entry name" value="MacB_PCD"/>
</dbReference>
<dbReference type="RefSeq" id="WP_166864913.1">
    <property type="nucleotide sequence ID" value="NZ_JAAQOM010000027.1"/>
</dbReference>
<dbReference type="InterPro" id="IPR050250">
    <property type="entry name" value="Macrolide_Exporter_MacB"/>
</dbReference>
<evidence type="ECO:0000256" key="6">
    <source>
        <dbReference type="ARBA" id="ARBA00038076"/>
    </source>
</evidence>
<keyword evidence="11" id="KW-1185">Reference proteome</keyword>
<evidence type="ECO:0000256" key="5">
    <source>
        <dbReference type="ARBA" id="ARBA00023136"/>
    </source>
</evidence>
<evidence type="ECO:0000256" key="1">
    <source>
        <dbReference type="ARBA" id="ARBA00004651"/>
    </source>
</evidence>
<feature type="domain" description="ABC3 transporter permease C-terminal" evidence="8">
    <location>
        <begin position="295"/>
        <end position="407"/>
    </location>
</feature>
<evidence type="ECO:0000256" key="7">
    <source>
        <dbReference type="SAM" id="Phobius"/>
    </source>
</evidence>
<feature type="transmembrane region" description="Helical" evidence="7">
    <location>
        <begin position="290"/>
        <end position="313"/>
    </location>
</feature>
<evidence type="ECO:0000313" key="11">
    <source>
        <dbReference type="Proteomes" id="UP000716322"/>
    </source>
</evidence>
<protein>
    <submittedName>
        <fullName evidence="10">FtsX-like permease family protein</fullName>
    </submittedName>
</protein>
<sequence length="416" mass="44925">MRVSLRRFILDGLAQAIQALHYNRLRTLLSVLGITVGIAGVMAVGTISKSGRYLIFSELQTFGLKSVWVYRTNDDKDPNRAVRAGTGIEARDVDVLTNCCLTVRHLSPIVFGSGAHLLVHAGKRFSNPQLTGVGADYAIVNNEEMREGRFFKAYEVVHRRDVAVIGVTAAQDLFGADVDPVGREIRIGNRPYLVIGLLENKDRSFIGSLGSPGGIDANNRILLPYTTLQAQIGTKDVGVIQAEAVDVSKADAAVDELIQVLEREHNHRYAYKSTTMAQYIKVSDRILQGVSLIGIIAASISLLVGGLGIMNIVSTSVQERTREIGLRKAVGANQRSILFQFLMESVIISSSGGLFGLILGVGGSVILALATGFPLMPSWPVVVLALVTSILVGLLSGYLPARRAAHLRPVLALRYE</sequence>
<dbReference type="PANTHER" id="PTHR30572">
    <property type="entry name" value="MEMBRANE COMPONENT OF TRANSPORTER-RELATED"/>
    <property type="match status" value="1"/>
</dbReference>